<evidence type="ECO:0000313" key="3">
    <source>
        <dbReference type="Proteomes" id="UP001148838"/>
    </source>
</evidence>
<accession>A0ABQ8SLD2</accession>
<name>A0ABQ8SLD2_PERAM</name>
<dbReference type="PANTHER" id="PTHR34415">
    <property type="entry name" value="INTEGRASE CATALYTIC DOMAIN-CONTAINING PROTEIN"/>
    <property type="match status" value="1"/>
</dbReference>
<dbReference type="InterPro" id="IPR057191">
    <property type="entry name" value="DUF7869"/>
</dbReference>
<reference evidence="2 3" key="1">
    <citation type="journal article" date="2022" name="Allergy">
        <title>Genome assembly and annotation of Periplaneta americana reveal a comprehensive cockroach allergen profile.</title>
        <authorList>
            <person name="Wang L."/>
            <person name="Xiong Q."/>
            <person name="Saelim N."/>
            <person name="Wang L."/>
            <person name="Nong W."/>
            <person name="Wan A.T."/>
            <person name="Shi M."/>
            <person name="Liu X."/>
            <person name="Cao Q."/>
            <person name="Hui J.H.L."/>
            <person name="Sookrung N."/>
            <person name="Leung T.F."/>
            <person name="Tungtrongchitr A."/>
            <person name="Tsui S.K.W."/>
        </authorList>
    </citation>
    <scope>NUCLEOTIDE SEQUENCE [LARGE SCALE GENOMIC DNA]</scope>
    <source>
        <strain evidence="2">PWHHKU_190912</strain>
    </source>
</reference>
<dbReference type="PANTHER" id="PTHR34415:SF1">
    <property type="entry name" value="INTEGRASE CATALYTIC DOMAIN-CONTAINING PROTEIN"/>
    <property type="match status" value="1"/>
</dbReference>
<evidence type="ECO:0000313" key="2">
    <source>
        <dbReference type="EMBL" id="KAJ4434969.1"/>
    </source>
</evidence>
<gene>
    <name evidence="2" type="ORF">ANN_23541</name>
</gene>
<comment type="caution">
    <text evidence="2">The sequence shown here is derived from an EMBL/GenBank/DDBJ whole genome shotgun (WGS) entry which is preliminary data.</text>
</comment>
<proteinExistence type="predicted"/>
<organism evidence="2 3">
    <name type="scientific">Periplaneta americana</name>
    <name type="common">American cockroach</name>
    <name type="synonym">Blatta americana</name>
    <dbReference type="NCBI Taxonomy" id="6978"/>
    <lineage>
        <taxon>Eukaryota</taxon>
        <taxon>Metazoa</taxon>
        <taxon>Ecdysozoa</taxon>
        <taxon>Arthropoda</taxon>
        <taxon>Hexapoda</taxon>
        <taxon>Insecta</taxon>
        <taxon>Pterygota</taxon>
        <taxon>Neoptera</taxon>
        <taxon>Polyneoptera</taxon>
        <taxon>Dictyoptera</taxon>
        <taxon>Blattodea</taxon>
        <taxon>Blattoidea</taxon>
        <taxon>Blattidae</taxon>
        <taxon>Blattinae</taxon>
        <taxon>Periplaneta</taxon>
    </lineage>
</organism>
<protein>
    <recommendedName>
        <fullName evidence="1">DUF7869 domain-containing protein</fullName>
    </recommendedName>
</protein>
<keyword evidence="3" id="KW-1185">Reference proteome</keyword>
<dbReference type="EMBL" id="JAJSOF020000025">
    <property type="protein sequence ID" value="KAJ4434969.1"/>
    <property type="molecule type" value="Genomic_DNA"/>
</dbReference>
<evidence type="ECO:0000259" key="1">
    <source>
        <dbReference type="Pfam" id="PF25273"/>
    </source>
</evidence>
<feature type="domain" description="DUF7869" evidence="1">
    <location>
        <begin position="241"/>
        <end position="354"/>
    </location>
</feature>
<sequence length="364" mass="41811">MKRCKESFHQTLMPVSLKENSGRRQSKGDRYATCIASACSSKDETDMSNTSARSTYMPKSERVRSLLLNSLNFIVEKYAIRNVQYNREGLELNGLHQLLVYADDVNILVENPQTIRENTGILLEASKVIVLEVNSEKTKNIKSRRLRWAGHEARMGESRNAYRVLVGRPEGRRPLGMPRRRREDKIKMDLRRCDLVKVLRMPRIKPATLPLLVKDFGDVYFFSHGRKYIMVYTKCKQEESDNCAAENKNCVMVFMCLFLVAIGLFEHIEQRFLLSGHNFLQCDSDFALIEKRQKVTKAFIPSDLLKIVQDSKVVKPFQTVSMLESYFLNMQDVADQQISIKNLNISKACCIQYDVSKAGSVSVK</sequence>
<dbReference type="Proteomes" id="UP001148838">
    <property type="component" value="Unassembled WGS sequence"/>
</dbReference>
<dbReference type="Pfam" id="PF25273">
    <property type="entry name" value="DUF7869"/>
    <property type="match status" value="1"/>
</dbReference>